<dbReference type="Gene3D" id="3.30.9.10">
    <property type="entry name" value="D-Amino Acid Oxidase, subunit A, domain 2"/>
    <property type="match status" value="1"/>
</dbReference>
<name>A0A852VIR9_9BACT</name>
<dbReference type="SUPFAM" id="SSF54373">
    <property type="entry name" value="FAD-linked reductases, C-terminal domain"/>
    <property type="match status" value="1"/>
</dbReference>
<dbReference type="PANTHER" id="PTHR13847">
    <property type="entry name" value="SARCOSINE DEHYDROGENASE-RELATED"/>
    <property type="match status" value="1"/>
</dbReference>
<dbReference type="AlphaFoldDB" id="A0A852VIR9"/>
<dbReference type="GO" id="GO:0005737">
    <property type="term" value="C:cytoplasm"/>
    <property type="evidence" value="ECO:0007669"/>
    <property type="project" value="TreeGrafter"/>
</dbReference>
<reference evidence="3 4" key="1">
    <citation type="submission" date="2020-07" db="EMBL/GenBank/DDBJ databases">
        <title>Genomic Encyclopedia of Type Strains, Phase IV (KMG-V): Genome sequencing to study the core and pangenomes of soil and plant-associated prokaryotes.</title>
        <authorList>
            <person name="Whitman W."/>
        </authorList>
    </citation>
    <scope>NUCLEOTIDE SEQUENCE [LARGE SCALE GENOMIC DNA]</scope>
    <source>
        <strain evidence="3 4">M8UP22</strain>
    </source>
</reference>
<dbReference type="EMBL" id="JACCCU010000001">
    <property type="protein sequence ID" value="NYF90344.1"/>
    <property type="molecule type" value="Genomic_DNA"/>
</dbReference>
<organism evidence="3 4">
    <name type="scientific">Tunturiibacter lichenicola</name>
    <dbReference type="NCBI Taxonomy" id="2051959"/>
    <lineage>
        <taxon>Bacteria</taxon>
        <taxon>Pseudomonadati</taxon>
        <taxon>Acidobacteriota</taxon>
        <taxon>Terriglobia</taxon>
        <taxon>Terriglobales</taxon>
        <taxon>Acidobacteriaceae</taxon>
        <taxon>Tunturiibacter</taxon>
    </lineage>
</organism>
<feature type="domain" description="FAD dependent oxidoreductase" evidence="2">
    <location>
        <begin position="5"/>
        <end position="334"/>
    </location>
</feature>
<evidence type="ECO:0000313" key="3">
    <source>
        <dbReference type="EMBL" id="NYF90344.1"/>
    </source>
</evidence>
<keyword evidence="1 3" id="KW-0560">Oxidoreductase</keyword>
<dbReference type="InterPro" id="IPR006076">
    <property type="entry name" value="FAD-dep_OxRdtase"/>
</dbReference>
<dbReference type="Pfam" id="PF01266">
    <property type="entry name" value="DAO"/>
    <property type="match status" value="1"/>
</dbReference>
<evidence type="ECO:0000313" key="4">
    <source>
        <dbReference type="Proteomes" id="UP000564385"/>
    </source>
</evidence>
<proteinExistence type="predicted"/>
<dbReference type="InterPro" id="IPR036188">
    <property type="entry name" value="FAD/NAD-bd_sf"/>
</dbReference>
<sequence length="360" mass="38025">MHHPDLCIAGAGIIGLSLALELHDRGYPVTVFDQGAPLAESSTAAAGMLAAHDPDNPPELLPLASLSLSLYSNFLDRIHTLSGIRVPFQTHATLQSVPPGTCTAESELTREDLAHLLPALTPSDHRFLLLDEQSVDPRQLAPALLAAVRATNIDLQPHTRVLSTYSIDDAVEITTPNGTIHTAQFINCAGAWAAATSRLSNISVAPRKGQMFSVVLPPSLPLHLVIRTPGIYIVPRTAGPATGRAIIGATVEDIGFDKTVYPANIDRLRTLAATLLPGIANASQLEAWSGLRPATSDGLPLLGVLPTQPNHFIATGHYRNGILLAPATARVMAEFILGEEPSVDLSPFSPARASTQVASP</sequence>
<evidence type="ECO:0000256" key="1">
    <source>
        <dbReference type="ARBA" id="ARBA00023002"/>
    </source>
</evidence>
<dbReference type="Proteomes" id="UP000564385">
    <property type="component" value="Unassembled WGS sequence"/>
</dbReference>
<dbReference type="EC" id="1.4.3.19" evidence="3"/>
<accession>A0A852VIR9</accession>
<dbReference type="Gene3D" id="3.50.50.60">
    <property type="entry name" value="FAD/NAD(P)-binding domain"/>
    <property type="match status" value="1"/>
</dbReference>
<dbReference type="GO" id="GO:0043799">
    <property type="term" value="F:glycine oxidase activity"/>
    <property type="evidence" value="ECO:0007669"/>
    <property type="project" value="UniProtKB-EC"/>
</dbReference>
<gene>
    <name evidence="3" type="ORF">HDF08_002411</name>
</gene>
<evidence type="ECO:0000259" key="2">
    <source>
        <dbReference type="Pfam" id="PF01266"/>
    </source>
</evidence>
<protein>
    <submittedName>
        <fullName evidence="3">Glycine oxidase</fullName>
        <ecNumber evidence="3">1.4.3.19</ecNumber>
    </submittedName>
</protein>
<dbReference type="SUPFAM" id="SSF51905">
    <property type="entry name" value="FAD/NAD(P)-binding domain"/>
    <property type="match status" value="1"/>
</dbReference>
<comment type="caution">
    <text evidence="3">The sequence shown here is derived from an EMBL/GenBank/DDBJ whole genome shotgun (WGS) entry which is preliminary data.</text>
</comment>
<dbReference type="PANTHER" id="PTHR13847:SF289">
    <property type="entry name" value="GLYCINE OXIDASE"/>
    <property type="match status" value="1"/>
</dbReference>